<evidence type="ECO:0000256" key="1">
    <source>
        <dbReference type="SAM" id="MobiDB-lite"/>
    </source>
</evidence>
<name>A0A6V3JZ02_9EUKA</name>
<gene>
    <name evidence="2" type="ORF">LGLO00237_LOCUS6711</name>
    <name evidence="3" type="ORF">LGLO00237_LOCUS6712</name>
</gene>
<accession>A0A6V3JZ02</accession>
<evidence type="ECO:0000313" key="3">
    <source>
        <dbReference type="EMBL" id="CAE0654257.1"/>
    </source>
</evidence>
<proteinExistence type="predicted"/>
<evidence type="ECO:0000313" key="2">
    <source>
        <dbReference type="EMBL" id="CAE0654255.1"/>
    </source>
</evidence>
<feature type="region of interest" description="Disordered" evidence="1">
    <location>
        <begin position="1"/>
        <end position="22"/>
    </location>
</feature>
<feature type="compositionally biased region" description="Basic residues" evidence="1">
    <location>
        <begin position="134"/>
        <end position="146"/>
    </location>
</feature>
<sequence>MMSAIPGTGNGITNPNSEWHNRPHTGWYNKYVGACDRPRWWFYDCELKAQAETSDSSSPTSDASSSSMDFKQDHCPPSTSIYETPSKATAAPSPSRFRGDTEEENDQGGESRSTNTIGGGSGSLDEPLSAPARCRSKKRKRGVEEE</sequence>
<dbReference type="EMBL" id="HBIV01008903">
    <property type="protein sequence ID" value="CAE0654255.1"/>
    <property type="molecule type" value="Transcribed_RNA"/>
</dbReference>
<dbReference type="AlphaFoldDB" id="A0A6V3JZ02"/>
<organism evidence="2">
    <name type="scientific">Lotharella globosa</name>
    <dbReference type="NCBI Taxonomy" id="91324"/>
    <lineage>
        <taxon>Eukaryota</taxon>
        <taxon>Sar</taxon>
        <taxon>Rhizaria</taxon>
        <taxon>Cercozoa</taxon>
        <taxon>Chlorarachniophyceae</taxon>
        <taxon>Lotharella</taxon>
    </lineage>
</organism>
<reference evidence="2" key="1">
    <citation type="submission" date="2021-01" db="EMBL/GenBank/DDBJ databases">
        <authorList>
            <person name="Corre E."/>
            <person name="Pelletier E."/>
            <person name="Niang G."/>
            <person name="Scheremetjew M."/>
            <person name="Finn R."/>
            <person name="Kale V."/>
            <person name="Holt S."/>
            <person name="Cochrane G."/>
            <person name="Meng A."/>
            <person name="Brown T."/>
            <person name="Cohen L."/>
        </authorList>
    </citation>
    <scope>NUCLEOTIDE SEQUENCE</scope>
    <source>
        <strain evidence="2">CCCM811</strain>
    </source>
</reference>
<feature type="region of interest" description="Disordered" evidence="1">
    <location>
        <begin position="50"/>
        <end position="146"/>
    </location>
</feature>
<protein>
    <submittedName>
        <fullName evidence="2">Uncharacterized protein</fullName>
    </submittedName>
</protein>
<feature type="compositionally biased region" description="Low complexity" evidence="1">
    <location>
        <begin position="53"/>
        <end position="67"/>
    </location>
</feature>
<dbReference type="EMBL" id="HBIV01008904">
    <property type="protein sequence ID" value="CAE0654257.1"/>
    <property type="molecule type" value="Transcribed_RNA"/>
</dbReference>
<feature type="compositionally biased region" description="Polar residues" evidence="1">
    <location>
        <begin position="77"/>
        <end position="87"/>
    </location>
</feature>